<protein>
    <recommendedName>
        <fullName evidence="3">Glycosyl transferase</fullName>
    </recommendedName>
</protein>
<accession>A0AAV5NVQ5</accession>
<evidence type="ECO:0000313" key="1">
    <source>
        <dbReference type="EMBL" id="GLQ74623.1"/>
    </source>
</evidence>
<gene>
    <name evidence="1" type="ORF">GCM10007932_39840</name>
</gene>
<dbReference type="EMBL" id="BSNX01000056">
    <property type="protein sequence ID" value="GLQ74623.1"/>
    <property type="molecule type" value="Genomic_DNA"/>
</dbReference>
<evidence type="ECO:0000313" key="2">
    <source>
        <dbReference type="Proteomes" id="UP001156690"/>
    </source>
</evidence>
<comment type="caution">
    <text evidence="1">The sequence shown here is derived from an EMBL/GenBank/DDBJ whole genome shotgun (WGS) entry which is preliminary data.</text>
</comment>
<reference evidence="2" key="1">
    <citation type="journal article" date="2019" name="Int. J. Syst. Evol. Microbiol.">
        <title>The Global Catalogue of Microorganisms (GCM) 10K type strain sequencing project: providing services to taxonomists for standard genome sequencing and annotation.</title>
        <authorList>
            <consortium name="The Broad Institute Genomics Platform"/>
            <consortium name="The Broad Institute Genome Sequencing Center for Infectious Disease"/>
            <person name="Wu L."/>
            <person name="Ma J."/>
        </authorList>
    </citation>
    <scope>NUCLEOTIDE SEQUENCE [LARGE SCALE GENOMIC DNA]</scope>
    <source>
        <strain evidence="2">NBRC 15640</strain>
    </source>
</reference>
<dbReference type="Gene3D" id="3.90.550.10">
    <property type="entry name" value="Spore Coat Polysaccharide Biosynthesis Protein SpsA, Chain A"/>
    <property type="match status" value="1"/>
</dbReference>
<proteinExistence type="predicted"/>
<organism evidence="1 2">
    <name type="scientific">Vibrio penaeicida</name>
    <dbReference type="NCBI Taxonomy" id="104609"/>
    <lineage>
        <taxon>Bacteria</taxon>
        <taxon>Pseudomonadati</taxon>
        <taxon>Pseudomonadota</taxon>
        <taxon>Gammaproteobacteria</taxon>
        <taxon>Vibrionales</taxon>
        <taxon>Vibrionaceae</taxon>
        <taxon>Vibrio</taxon>
    </lineage>
</organism>
<dbReference type="InterPro" id="IPR029044">
    <property type="entry name" value="Nucleotide-diphossugar_trans"/>
</dbReference>
<dbReference type="RefSeq" id="WP_126608117.1">
    <property type="nucleotide sequence ID" value="NZ_AP025144.1"/>
</dbReference>
<dbReference type="SUPFAM" id="SSF53448">
    <property type="entry name" value="Nucleotide-diphospho-sugar transferases"/>
    <property type="match status" value="1"/>
</dbReference>
<dbReference type="AlphaFoldDB" id="A0AAV5NVQ5"/>
<sequence length="298" mass="34624">MILTLLSFGQKIETHQQACFSILSFLKSPDISKVCIVTDYPEAYEFLGDRLHTIKIKPDDFKTWRGKYDFFWRIKMTAILKATEQFPNEHILYVDSDTFYQSGLCTIKLNLDKGYSYMHEFERDLSGSVQETDKEMRAKLSGNSYSNIKISEKSEMWNAGVIALPRSKANKLVLKAIEVCDAMCATGCYNWLLEQFAFSVVLKEETTLLPAENQIIHYWGNKNSWNNTMSQFFMESRIRQSSLSNEIDRLSSLDLTSIPTVLIEKSTKLRIERLSQKLLKPKLIRHFKPYEMELENTN</sequence>
<keyword evidence="2" id="KW-1185">Reference proteome</keyword>
<dbReference type="Proteomes" id="UP001156690">
    <property type="component" value="Unassembled WGS sequence"/>
</dbReference>
<name>A0AAV5NVQ5_9VIBR</name>
<evidence type="ECO:0008006" key="3">
    <source>
        <dbReference type="Google" id="ProtNLM"/>
    </source>
</evidence>